<comment type="caution">
    <text evidence="1">The sequence shown here is derived from an EMBL/GenBank/DDBJ whole genome shotgun (WGS) entry which is preliminary data.</text>
</comment>
<protein>
    <submittedName>
        <fullName evidence="1">Uncharacterized protein</fullName>
    </submittedName>
</protein>
<reference evidence="1" key="1">
    <citation type="journal article" date="2014" name="Front. Microbiol.">
        <title>High frequency of phylogenetically diverse reductive dehalogenase-homologous genes in deep subseafloor sedimentary metagenomes.</title>
        <authorList>
            <person name="Kawai M."/>
            <person name="Futagami T."/>
            <person name="Toyoda A."/>
            <person name="Takaki Y."/>
            <person name="Nishi S."/>
            <person name="Hori S."/>
            <person name="Arai W."/>
            <person name="Tsubouchi T."/>
            <person name="Morono Y."/>
            <person name="Uchiyama I."/>
            <person name="Ito T."/>
            <person name="Fujiyama A."/>
            <person name="Inagaki F."/>
            <person name="Takami H."/>
        </authorList>
    </citation>
    <scope>NUCLEOTIDE SEQUENCE</scope>
    <source>
        <strain evidence="1">Expedition CK06-06</strain>
    </source>
</reference>
<accession>X0SFF5</accession>
<name>X0SFF5_9ZZZZ</name>
<sequence length="83" mass="9738">MARRLTLYERLKPEIKEALISNMAEYESTITDIIELLSNETFYSNLKISDISSLYTFSDIELIKVTAWDFKYGDNILISKDYE</sequence>
<proteinExistence type="predicted"/>
<dbReference type="AlphaFoldDB" id="X0SFF5"/>
<evidence type="ECO:0000313" key="1">
    <source>
        <dbReference type="EMBL" id="GAF73856.1"/>
    </source>
</evidence>
<dbReference type="EMBL" id="BARS01005465">
    <property type="protein sequence ID" value="GAF73856.1"/>
    <property type="molecule type" value="Genomic_DNA"/>
</dbReference>
<organism evidence="1">
    <name type="scientific">marine sediment metagenome</name>
    <dbReference type="NCBI Taxonomy" id="412755"/>
    <lineage>
        <taxon>unclassified sequences</taxon>
        <taxon>metagenomes</taxon>
        <taxon>ecological metagenomes</taxon>
    </lineage>
</organism>
<gene>
    <name evidence="1" type="ORF">S01H1_10725</name>
</gene>